<dbReference type="FunFam" id="1.10.8.400:FF:000001">
    <property type="entry name" value="Enoyl-[acyl-carrier-protein] reductase [NADH]"/>
    <property type="match status" value="1"/>
</dbReference>
<keyword evidence="4" id="KW-0276">Fatty acid metabolism</keyword>
<dbReference type="PIRSF" id="PIRSF000094">
    <property type="entry name" value="Enoyl-ACP_rdct"/>
    <property type="match status" value="1"/>
</dbReference>
<dbReference type="GO" id="GO:0006633">
    <property type="term" value="P:fatty acid biosynthetic process"/>
    <property type="evidence" value="ECO:0007669"/>
    <property type="project" value="UniProtKB-UniPathway"/>
</dbReference>
<feature type="active site" description="Proton acceptor" evidence="11">
    <location>
        <position position="157"/>
    </location>
</feature>
<dbReference type="Gene3D" id="1.10.8.400">
    <property type="entry name" value="Enoyl acyl carrier protein reductase"/>
    <property type="match status" value="1"/>
</dbReference>
<feature type="binding site" evidence="12">
    <location>
        <begin position="193"/>
        <end position="197"/>
    </location>
    <ligand>
        <name>NAD(+)</name>
        <dbReference type="ChEBI" id="CHEBI:57540"/>
    </ligand>
</feature>
<evidence type="ECO:0000256" key="9">
    <source>
        <dbReference type="ARBA" id="ARBA00048572"/>
    </source>
</evidence>
<evidence type="ECO:0000256" key="11">
    <source>
        <dbReference type="PIRSR" id="PIRSR000094-1"/>
    </source>
</evidence>
<dbReference type="PRINTS" id="PR00081">
    <property type="entry name" value="GDHRDH"/>
</dbReference>
<dbReference type="InterPro" id="IPR002347">
    <property type="entry name" value="SDR_fam"/>
</dbReference>
<evidence type="ECO:0000313" key="13">
    <source>
        <dbReference type="EMBL" id="MBL4917310.1"/>
    </source>
</evidence>
<dbReference type="AlphaFoldDB" id="A0A8K0XZN2"/>
<dbReference type="EC" id="1.3.1.9" evidence="10"/>
<protein>
    <recommendedName>
        <fullName evidence="10">Enoyl-[acyl-carrier-protein] reductase [NADH]</fullName>
        <ecNumber evidence="10">1.3.1.9</ecNumber>
    </recommendedName>
</protein>
<evidence type="ECO:0000256" key="7">
    <source>
        <dbReference type="ARBA" id="ARBA00023098"/>
    </source>
</evidence>
<comment type="pathway">
    <text evidence="1">Lipid metabolism; fatty acid biosynthesis.</text>
</comment>
<evidence type="ECO:0000256" key="4">
    <source>
        <dbReference type="ARBA" id="ARBA00022832"/>
    </source>
</evidence>
<dbReference type="Proteomes" id="UP000648908">
    <property type="component" value="Unassembled WGS sequence"/>
</dbReference>
<name>A0A8K0XZN2_9RHOB</name>
<keyword evidence="3 10" id="KW-0444">Lipid biosynthesis</keyword>
<evidence type="ECO:0000256" key="2">
    <source>
        <dbReference type="ARBA" id="ARBA00009233"/>
    </source>
</evidence>
<evidence type="ECO:0000313" key="14">
    <source>
        <dbReference type="Proteomes" id="UP000648908"/>
    </source>
</evidence>
<dbReference type="SUPFAM" id="SSF51735">
    <property type="entry name" value="NAD(P)-binding Rossmann-fold domains"/>
    <property type="match status" value="1"/>
</dbReference>
<dbReference type="PANTHER" id="PTHR43159:SF2">
    <property type="entry name" value="ENOYL-[ACYL-CARRIER-PROTEIN] REDUCTASE [NADH], CHLOROPLASTIC"/>
    <property type="match status" value="1"/>
</dbReference>
<dbReference type="PANTHER" id="PTHR43159">
    <property type="entry name" value="ENOYL-[ACYL-CARRIER-PROTEIN] REDUCTASE"/>
    <property type="match status" value="1"/>
</dbReference>
<reference evidence="13" key="1">
    <citation type="submission" date="2021-01" db="EMBL/GenBank/DDBJ databases">
        <title>Tabrizicola alba sp. nov. a motile alkaliphilic bacterium isolated from a soda lake.</title>
        <authorList>
            <person name="Szuroczki S."/>
            <person name="Abbaszade G."/>
            <person name="Schumann P."/>
            <person name="Toth E."/>
        </authorList>
    </citation>
    <scope>NUCLEOTIDE SEQUENCE</scope>
    <source>
        <strain evidence="13">DMG-N-6</strain>
    </source>
</reference>
<dbReference type="Pfam" id="PF13561">
    <property type="entry name" value="adh_short_C2"/>
    <property type="match status" value="1"/>
</dbReference>
<keyword evidence="14" id="KW-1185">Reference proteome</keyword>
<evidence type="ECO:0000256" key="12">
    <source>
        <dbReference type="PIRSR" id="PIRSR000094-3"/>
    </source>
</evidence>
<feature type="binding site" evidence="12">
    <location>
        <position position="94"/>
    </location>
    <ligand>
        <name>NAD(+)</name>
        <dbReference type="ChEBI" id="CHEBI:57540"/>
    </ligand>
</feature>
<dbReference type="CDD" id="cd05372">
    <property type="entry name" value="ENR_SDR"/>
    <property type="match status" value="1"/>
</dbReference>
<evidence type="ECO:0000256" key="3">
    <source>
        <dbReference type="ARBA" id="ARBA00022516"/>
    </source>
</evidence>
<dbReference type="EMBL" id="JAESVN010000003">
    <property type="protein sequence ID" value="MBL4917310.1"/>
    <property type="molecule type" value="Genomic_DNA"/>
</dbReference>
<keyword evidence="5 10" id="KW-0560">Oxidoreductase</keyword>
<comment type="similarity">
    <text evidence="2 10">Belongs to the short-chain dehydrogenases/reductases (SDR) family. FabI subfamily.</text>
</comment>
<dbReference type="UniPathway" id="UPA00094"/>
<evidence type="ECO:0000256" key="6">
    <source>
        <dbReference type="ARBA" id="ARBA00023027"/>
    </source>
</evidence>
<proteinExistence type="inferred from homology"/>
<comment type="catalytic activity">
    <reaction evidence="9 10">
        <text>a 2,3-saturated acyl-[ACP] + NAD(+) = a (2E)-enoyl-[ACP] + NADH + H(+)</text>
        <dbReference type="Rhea" id="RHEA:10240"/>
        <dbReference type="Rhea" id="RHEA-COMP:9925"/>
        <dbReference type="Rhea" id="RHEA-COMP:9926"/>
        <dbReference type="ChEBI" id="CHEBI:15378"/>
        <dbReference type="ChEBI" id="CHEBI:57540"/>
        <dbReference type="ChEBI" id="CHEBI:57945"/>
        <dbReference type="ChEBI" id="CHEBI:78784"/>
        <dbReference type="ChEBI" id="CHEBI:78785"/>
        <dbReference type="EC" id="1.3.1.9"/>
    </reaction>
</comment>
<dbReference type="GO" id="GO:0004318">
    <property type="term" value="F:enoyl-[acyl-carrier-protein] reductase (NADH) activity"/>
    <property type="evidence" value="ECO:0007669"/>
    <property type="project" value="UniProtKB-EC"/>
</dbReference>
<feature type="active site" description="Proton acceptor" evidence="11">
    <location>
        <position position="147"/>
    </location>
</feature>
<keyword evidence="6 10" id="KW-0520">NAD</keyword>
<dbReference type="NCBIfam" id="NF006019">
    <property type="entry name" value="PRK08159.1"/>
    <property type="match status" value="1"/>
</dbReference>
<accession>A0A8K0XZN2</accession>
<evidence type="ECO:0000256" key="10">
    <source>
        <dbReference type="PIRNR" id="PIRNR000094"/>
    </source>
</evidence>
<dbReference type="InterPro" id="IPR036291">
    <property type="entry name" value="NAD(P)-bd_dom_sf"/>
</dbReference>
<feature type="binding site" evidence="12">
    <location>
        <begin position="21"/>
        <end position="22"/>
    </location>
    <ligand>
        <name>NAD(+)</name>
        <dbReference type="ChEBI" id="CHEBI:57540"/>
    </ligand>
</feature>
<keyword evidence="7" id="KW-0443">Lipid metabolism</keyword>
<comment type="caution">
    <text evidence="13">The sequence shown here is derived from an EMBL/GenBank/DDBJ whole genome shotgun (WGS) entry which is preliminary data.</text>
</comment>
<evidence type="ECO:0000256" key="1">
    <source>
        <dbReference type="ARBA" id="ARBA00005194"/>
    </source>
</evidence>
<evidence type="ECO:0000256" key="5">
    <source>
        <dbReference type="ARBA" id="ARBA00023002"/>
    </source>
</evidence>
<feature type="binding site" evidence="12">
    <location>
        <begin position="66"/>
        <end position="67"/>
    </location>
    <ligand>
        <name>NAD(+)</name>
        <dbReference type="ChEBI" id="CHEBI:57540"/>
    </ligand>
</feature>
<dbReference type="InterPro" id="IPR014358">
    <property type="entry name" value="Enoyl-ACP_Rdtase_NADH"/>
</dbReference>
<sequence>MSAGLMAGKRGLIMGLANDKSIAWGIAQACAEQGATLAFSYQGEQLKKRVEPLAASIGATEMIECDVTDESSLDALFAHLEKIWGAVDFVVHAIGFSDKSELRGRYVETSRQNFLMSMDVSVYSFTAVCQRACRMMPPGGSLLTLTYYGAEKVMPHYNVMGLCKAALEASVKYIAEDLGKDGIRVNAISAGPIKTLAASGIGDFRYIMKWNELNSPLRRNVTQEEVGKAALFLLSDLGSGTTGENLHVDAGYHVVGMKAVDAPDIDVVTGRKD</sequence>
<feature type="binding site" evidence="12">
    <location>
        <position position="42"/>
    </location>
    <ligand>
        <name>NAD(+)</name>
        <dbReference type="ChEBI" id="CHEBI:57540"/>
    </ligand>
</feature>
<dbReference type="Gene3D" id="3.40.50.720">
    <property type="entry name" value="NAD(P)-binding Rossmann-like Domain"/>
    <property type="match status" value="1"/>
</dbReference>
<gene>
    <name evidence="13" type="primary">fabI</name>
    <name evidence="13" type="ORF">JL811_08755</name>
</gene>
<feature type="binding site" evidence="12">
    <location>
        <position position="164"/>
    </location>
    <ligand>
        <name>NAD(+)</name>
        <dbReference type="ChEBI" id="CHEBI:57540"/>
    </ligand>
</feature>
<dbReference type="RefSeq" id="WP_202688182.1">
    <property type="nucleotide sequence ID" value="NZ_JAESVN010000003.1"/>
</dbReference>
<evidence type="ECO:0000256" key="8">
    <source>
        <dbReference type="ARBA" id="ARBA00023160"/>
    </source>
</evidence>
<feature type="binding site" evidence="12">
    <location>
        <position position="15"/>
    </location>
    <ligand>
        <name>NAD(+)</name>
        <dbReference type="ChEBI" id="CHEBI:57540"/>
    </ligand>
</feature>
<organism evidence="13 14">
    <name type="scientific">Szabonella alba</name>
    <dbReference type="NCBI Taxonomy" id="2804194"/>
    <lineage>
        <taxon>Bacteria</taxon>
        <taxon>Pseudomonadati</taxon>
        <taxon>Pseudomonadota</taxon>
        <taxon>Alphaproteobacteria</taxon>
        <taxon>Rhodobacterales</taxon>
        <taxon>Paracoccaceae</taxon>
        <taxon>Szabonella</taxon>
    </lineage>
</organism>
<dbReference type="FunFam" id="3.40.50.720:FF:000054">
    <property type="entry name" value="Enoyl-[acyl-carrier-protein] reductase [NADH]"/>
    <property type="match status" value="1"/>
</dbReference>
<keyword evidence="8 10" id="KW-0275">Fatty acid biosynthesis</keyword>